<feature type="domain" description="Enoyl reductase (ER)" evidence="3">
    <location>
        <begin position="16"/>
        <end position="302"/>
    </location>
</feature>
<dbReference type="STRING" id="1229662.W3WGG4"/>
<evidence type="ECO:0000256" key="2">
    <source>
        <dbReference type="ARBA" id="ARBA00023002"/>
    </source>
</evidence>
<evidence type="ECO:0000313" key="4">
    <source>
        <dbReference type="EMBL" id="ETS73015.1"/>
    </source>
</evidence>
<dbReference type="SUPFAM" id="SSF51735">
    <property type="entry name" value="NAD(P)-binding Rossmann-fold domains"/>
    <property type="match status" value="1"/>
</dbReference>
<dbReference type="InterPro" id="IPR036291">
    <property type="entry name" value="NAD(P)-bd_dom_sf"/>
</dbReference>
<dbReference type="Proteomes" id="UP000030651">
    <property type="component" value="Unassembled WGS sequence"/>
</dbReference>
<dbReference type="Gene3D" id="3.40.50.720">
    <property type="entry name" value="NAD(P)-binding Rossmann-like Domain"/>
    <property type="match status" value="1"/>
</dbReference>
<name>W3WGG4_PESFW</name>
<keyword evidence="2" id="KW-0560">Oxidoreductase</keyword>
<dbReference type="InterPro" id="IPR011032">
    <property type="entry name" value="GroES-like_sf"/>
</dbReference>
<dbReference type="eggNOG" id="KOG1198">
    <property type="taxonomic scope" value="Eukaryota"/>
</dbReference>
<dbReference type="AlphaFoldDB" id="W3WGG4"/>
<dbReference type="InterPro" id="IPR020843">
    <property type="entry name" value="ER"/>
</dbReference>
<dbReference type="KEGG" id="pfy:PFICI_15190"/>
<dbReference type="OMA" id="YCYSAFQ"/>
<dbReference type="SUPFAM" id="SSF50129">
    <property type="entry name" value="GroES-like"/>
    <property type="match status" value="1"/>
</dbReference>
<dbReference type="Gene3D" id="3.90.180.10">
    <property type="entry name" value="Medium-chain alcohol dehydrogenases, catalytic domain"/>
    <property type="match status" value="1"/>
</dbReference>
<dbReference type="PANTHER" id="PTHR45348:SF2">
    <property type="entry name" value="ZINC-TYPE ALCOHOL DEHYDROGENASE-LIKE PROTEIN C2E1P3.01"/>
    <property type="match status" value="1"/>
</dbReference>
<dbReference type="RefSeq" id="XP_007841962.1">
    <property type="nucleotide sequence ID" value="XM_007843771.1"/>
</dbReference>
<evidence type="ECO:0000259" key="3">
    <source>
        <dbReference type="SMART" id="SM00829"/>
    </source>
</evidence>
<dbReference type="CDD" id="cd08249">
    <property type="entry name" value="enoyl_reductase_like"/>
    <property type="match status" value="1"/>
</dbReference>
<dbReference type="InterPro" id="IPR013154">
    <property type="entry name" value="ADH-like_N"/>
</dbReference>
<dbReference type="InParanoid" id="W3WGG4"/>
<accession>W3WGG4</accession>
<dbReference type="GO" id="GO:0016651">
    <property type="term" value="F:oxidoreductase activity, acting on NAD(P)H"/>
    <property type="evidence" value="ECO:0007669"/>
    <property type="project" value="InterPro"/>
</dbReference>
<organism evidence="4 5">
    <name type="scientific">Pestalotiopsis fici (strain W106-1 / CGMCC3.15140)</name>
    <dbReference type="NCBI Taxonomy" id="1229662"/>
    <lineage>
        <taxon>Eukaryota</taxon>
        <taxon>Fungi</taxon>
        <taxon>Dikarya</taxon>
        <taxon>Ascomycota</taxon>
        <taxon>Pezizomycotina</taxon>
        <taxon>Sordariomycetes</taxon>
        <taxon>Xylariomycetidae</taxon>
        <taxon>Amphisphaeriales</taxon>
        <taxon>Sporocadaceae</taxon>
        <taxon>Pestalotiopsis</taxon>
    </lineage>
</organism>
<dbReference type="GeneID" id="19280203"/>
<evidence type="ECO:0000256" key="1">
    <source>
        <dbReference type="ARBA" id="ARBA00008072"/>
    </source>
</evidence>
<reference evidence="5" key="1">
    <citation type="journal article" date="2015" name="BMC Genomics">
        <title>Genomic and transcriptomic analysis of the endophytic fungus Pestalotiopsis fici reveals its lifestyle and high potential for synthesis of natural products.</title>
        <authorList>
            <person name="Wang X."/>
            <person name="Zhang X."/>
            <person name="Liu L."/>
            <person name="Xiang M."/>
            <person name="Wang W."/>
            <person name="Sun X."/>
            <person name="Che Y."/>
            <person name="Guo L."/>
            <person name="Liu G."/>
            <person name="Guo L."/>
            <person name="Wang C."/>
            <person name="Yin W.B."/>
            <person name="Stadler M."/>
            <person name="Zhang X."/>
            <person name="Liu X."/>
        </authorList>
    </citation>
    <scope>NUCLEOTIDE SEQUENCE [LARGE SCALE GENOMIC DNA]</scope>
    <source>
        <strain evidence="5">W106-1 / CGMCC3.15140</strain>
    </source>
</reference>
<comment type="similarity">
    <text evidence="1">Belongs to the zinc-containing alcohol dehydrogenase family.</text>
</comment>
<proteinExistence type="inferred from homology"/>
<dbReference type="OrthoDB" id="3509362at2759"/>
<sequence>MSDELQNRSAILPHPKAYPMVIETSPIPAPTDSEVLIRVRAVAINPADWAVQTLGVVIKPEFHPYVNGCDVAGEVVAVGPTQYRFRSGDRVVALATAFKSGDTKYGAFQEYMLGVEPFIARIPDRIEFRDAAVLPLCLCTSSAMLFSSELMGLDLPRSAVQVNPKDEVVLIWGGSSSIGCNAIQAVKAAGYIVAATASKKNHTLLQDMGVDHIFEHQADGVVDEIVATIKGSGRLAGVYNAIITDETIRACAEVASRVDGTKQVGTVLAPGMPVPQNLPGGVRAIVDKVGQMNQPELGKAIFADWLSVALEDGSMKCRPHPEVVGTGLDKIQVAVDAIGKGVSGKKLVVEF</sequence>
<dbReference type="PANTHER" id="PTHR45348">
    <property type="entry name" value="HYPOTHETICAL OXIDOREDUCTASE (EUROFUNG)"/>
    <property type="match status" value="1"/>
</dbReference>
<protein>
    <recommendedName>
        <fullName evidence="3">Enoyl reductase (ER) domain-containing protein</fullName>
    </recommendedName>
</protein>
<keyword evidence="5" id="KW-1185">Reference proteome</keyword>
<evidence type="ECO:0000313" key="5">
    <source>
        <dbReference type="Proteomes" id="UP000030651"/>
    </source>
</evidence>
<dbReference type="SMART" id="SM00829">
    <property type="entry name" value="PKS_ER"/>
    <property type="match status" value="1"/>
</dbReference>
<gene>
    <name evidence="4" type="ORF">PFICI_15190</name>
</gene>
<dbReference type="InterPro" id="IPR047122">
    <property type="entry name" value="Trans-enoyl_RdTase-like"/>
</dbReference>
<dbReference type="Pfam" id="PF08240">
    <property type="entry name" value="ADH_N"/>
    <property type="match status" value="1"/>
</dbReference>
<dbReference type="HOGENOM" id="CLU_026673_16_5_1"/>
<dbReference type="EMBL" id="KI912124">
    <property type="protein sequence ID" value="ETS73015.1"/>
    <property type="molecule type" value="Genomic_DNA"/>
</dbReference>